<dbReference type="EMBL" id="PGOL01001981">
    <property type="protein sequence ID" value="PKI51937.1"/>
    <property type="molecule type" value="Genomic_DNA"/>
</dbReference>
<evidence type="ECO:0000256" key="2">
    <source>
        <dbReference type="SAM" id="SignalP"/>
    </source>
</evidence>
<evidence type="ECO:0008006" key="5">
    <source>
        <dbReference type="Google" id="ProtNLM"/>
    </source>
</evidence>
<keyword evidence="2" id="KW-0732">Signal</keyword>
<accession>A0A2I0J6T2</accession>
<feature type="signal peptide" evidence="2">
    <location>
        <begin position="1"/>
        <end position="17"/>
    </location>
</feature>
<evidence type="ECO:0000313" key="3">
    <source>
        <dbReference type="EMBL" id="PKI51937.1"/>
    </source>
</evidence>
<name>A0A2I0J6T2_PUNGR</name>
<feature type="region of interest" description="Disordered" evidence="1">
    <location>
        <begin position="67"/>
        <end position="86"/>
    </location>
</feature>
<proteinExistence type="predicted"/>
<organism evidence="3 4">
    <name type="scientific">Punica granatum</name>
    <name type="common">Pomegranate</name>
    <dbReference type="NCBI Taxonomy" id="22663"/>
    <lineage>
        <taxon>Eukaryota</taxon>
        <taxon>Viridiplantae</taxon>
        <taxon>Streptophyta</taxon>
        <taxon>Embryophyta</taxon>
        <taxon>Tracheophyta</taxon>
        <taxon>Spermatophyta</taxon>
        <taxon>Magnoliopsida</taxon>
        <taxon>eudicotyledons</taxon>
        <taxon>Gunneridae</taxon>
        <taxon>Pentapetalae</taxon>
        <taxon>rosids</taxon>
        <taxon>malvids</taxon>
        <taxon>Myrtales</taxon>
        <taxon>Lythraceae</taxon>
        <taxon>Punica</taxon>
    </lineage>
</organism>
<evidence type="ECO:0000313" key="4">
    <source>
        <dbReference type="Proteomes" id="UP000233551"/>
    </source>
</evidence>
<feature type="chain" id="PRO_5014180645" description="Secreted protein" evidence="2">
    <location>
        <begin position="18"/>
        <end position="86"/>
    </location>
</feature>
<comment type="caution">
    <text evidence="3">The sequence shown here is derived from an EMBL/GenBank/DDBJ whole genome shotgun (WGS) entry which is preliminary data.</text>
</comment>
<protein>
    <recommendedName>
        <fullName evidence="5">Secreted protein</fullName>
    </recommendedName>
</protein>
<dbReference type="Proteomes" id="UP000233551">
    <property type="component" value="Unassembled WGS sequence"/>
</dbReference>
<evidence type="ECO:0000256" key="1">
    <source>
        <dbReference type="SAM" id="MobiDB-lite"/>
    </source>
</evidence>
<dbReference type="AlphaFoldDB" id="A0A2I0J6T2"/>
<gene>
    <name evidence="3" type="ORF">CRG98_027589</name>
</gene>
<sequence length="86" mass="9129">MFGKVTLLVLSVTPINGIPVRQTALHVALHEWLRVGSNLDVGVESGRFLGLDVSFFTRLPPHAVRNPSAAPAIADHGHHSTSSSPA</sequence>
<reference evidence="3 4" key="1">
    <citation type="submission" date="2017-11" db="EMBL/GenBank/DDBJ databases">
        <title>De-novo sequencing of pomegranate (Punica granatum L.) genome.</title>
        <authorList>
            <person name="Akparov Z."/>
            <person name="Amiraslanov A."/>
            <person name="Hajiyeva S."/>
            <person name="Abbasov M."/>
            <person name="Kaur K."/>
            <person name="Hamwieh A."/>
            <person name="Solovyev V."/>
            <person name="Salamov A."/>
            <person name="Braich B."/>
            <person name="Kosarev P."/>
            <person name="Mahmoud A."/>
            <person name="Hajiyev E."/>
            <person name="Babayeva S."/>
            <person name="Izzatullayeva V."/>
            <person name="Mammadov A."/>
            <person name="Mammadov A."/>
            <person name="Sharifova S."/>
            <person name="Ojaghi J."/>
            <person name="Eynullazada K."/>
            <person name="Bayramov B."/>
            <person name="Abdulazimova A."/>
            <person name="Shahmuradov I."/>
        </authorList>
    </citation>
    <scope>NUCLEOTIDE SEQUENCE [LARGE SCALE GENOMIC DNA]</scope>
    <source>
        <strain evidence="4">cv. AG2017</strain>
        <tissue evidence="3">Leaf</tissue>
    </source>
</reference>
<keyword evidence="4" id="KW-1185">Reference proteome</keyword>